<comment type="caution">
    <text evidence="2">The sequence shown here is derived from an EMBL/GenBank/DDBJ whole genome shotgun (WGS) entry which is preliminary data.</text>
</comment>
<proteinExistence type="predicted"/>
<dbReference type="InterPro" id="IPR004843">
    <property type="entry name" value="Calcineurin-like_PHP"/>
</dbReference>
<dbReference type="SUPFAM" id="SSF56300">
    <property type="entry name" value="Metallo-dependent phosphatases"/>
    <property type="match status" value="1"/>
</dbReference>
<name>A0A4U6DDX5_9BACT</name>
<dbReference type="PANTHER" id="PTHR31302:SF0">
    <property type="entry name" value="TRANSMEMBRANE PROTEIN WITH METALLOPHOSPHOESTERASE DOMAIN"/>
    <property type="match status" value="1"/>
</dbReference>
<dbReference type="AlphaFoldDB" id="A0A4U6DDX5"/>
<accession>A0A4U6DDX5</accession>
<evidence type="ECO:0000313" key="2">
    <source>
        <dbReference type="EMBL" id="TKT92664.1"/>
    </source>
</evidence>
<dbReference type="Proteomes" id="UP000304900">
    <property type="component" value="Unassembled WGS sequence"/>
</dbReference>
<evidence type="ECO:0000313" key="3">
    <source>
        <dbReference type="Proteomes" id="UP000304900"/>
    </source>
</evidence>
<dbReference type="Gene3D" id="3.60.21.10">
    <property type="match status" value="1"/>
</dbReference>
<sequence length="589" mass="67526">MNSSRVLRIIHISDFHIGDKNNANELLSLSHYEEFINSFVNQVRKVLKDEQVDFLFITGDLVDKGNRVGKLEENMEHATSITNYIKKTLNPKQISTCIGNHDLDQELTTINYTNSIRNYLNFSSKFSLENSIVLPGSTEYIKVEQIGDIYVATIDINFRSDQNDKKRLELNQVDYERAKILLASVPSNKPLIVCSHLPWVVFRGPELIAEENGWMDKHLWIAGLSIYDKDLYENRNDAWTLYLYGDAHHPKFLQEGKHFHVLTSTFGGGDFTSRRFNNSEYNKIIEGTIIELDGDKLNYTTIFYKTTSQTYNTNFGSNWTIEESKSYSLNSTSRSLLFYSPPGEQSYFKDYKTEKISDKVSLKIKEHIKEFNLYRFGRFPISNTHASLGWISIHKLFEQMEYGASENGSKLLQYCLYEAKEWITDPTNPVISDSELNDEETLFLGINLWGGIFASFLGMMCTVPSFSISMEKTNSDFVNNEDCSPFERLDHYKSSIVSKGKVKNIILFTDVVSTGETVLNLLLFINSLISFKPRVSVVSIISDCDTIRKGNFEAFHRIGTLCKDMKLPIIHIDTLPDEDILPSKFSIHS</sequence>
<dbReference type="InterPro" id="IPR051158">
    <property type="entry name" value="Metallophosphoesterase_sf"/>
</dbReference>
<dbReference type="InterPro" id="IPR029052">
    <property type="entry name" value="Metallo-depent_PP-like"/>
</dbReference>
<gene>
    <name evidence="2" type="ORF">FDK13_07565</name>
</gene>
<dbReference type="OrthoDB" id="9780884at2"/>
<dbReference type="PANTHER" id="PTHR31302">
    <property type="entry name" value="TRANSMEMBRANE PROTEIN WITH METALLOPHOSPHOESTERASE DOMAIN-RELATED"/>
    <property type="match status" value="1"/>
</dbReference>
<dbReference type="GO" id="GO:0016787">
    <property type="term" value="F:hydrolase activity"/>
    <property type="evidence" value="ECO:0007669"/>
    <property type="project" value="InterPro"/>
</dbReference>
<keyword evidence="3" id="KW-1185">Reference proteome</keyword>
<feature type="domain" description="Calcineurin-like phosphoesterase" evidence="1">
    <location>
        <begin position="7"/>
        <end position="209"/>
    </location>
</feature>
<dbReference type="RefSeq" id="WP_137339392.1">
    <property type="nucleotide sequence ID" value="NZ_SZVO01000003.1"/>
</dbReference>
<protein>
    <recommendedName>
        <fullName evidence="1">Calcineurin-like phosphoesterase domain-containing protein</fullName>
    </recommendedName>
</protein>
<reference evidence="2 3" key="1">
    <citation type="submission" date="2019-05" db="EMBL/GenBank/DDBJ databases">
        <title>Dyadobacter AR-3-8 sp. nov., isolated from arctic soil.</title>
        <authorList>
            <person name="Chaudhary D.K."/>
        </authorList>
    </citation>
    <scope>NUCLEOTIDE SEQUENCE [LARGE SCALE GENOMIC DNA]</scope>
    <source>
        <strain evidence="2 3">AR-3-8</strain>
    </source>
</reference>
<dbReference type="Pfam" id="PF00149">
    <property type="entry name" value="Metallophos"/>
    <property type="match status" value="1"/>
</dbReference>
<evidence type="ECO:0000259" key="1">
    <source>
        <dbReference type="Pfam" id="PF00149"/>
    </source>
</evidence>
<organism evidence="2 3">
    <name type="scientific">Dyadobacter frigoris</name>
    <dbReference type="NCBI Taxonomy" id="2576211"/>
    <lineage>
        <taxon>Bacteria</taxon>
        <taxon>Pseudomonadati</taxon>
        <taxon>Bacteroidota</taxon>
        <taxon>Cytophagia</taxon>
        <taxon>Cytophagales</taxon>
        <taxon>Spirosomataceae</taxon>
        <taxon>Dyadobacter</taxon>
    </lineage>
</organism>
<dbReference type="EMBL" id="SZVO01000003">
    <property type="protein sequence ID" value="TKT92664.1"/>
    <property type="molecule type" value="Genomic_DNA"/>
</dbReference>